<accession>A0A383EFT8</accession>
<keyword evidence="2" id="KW-0413">Isomerase</keyword>
<feature type="non-terminal residue" evidence="4">
    <location>
        <position position="159"/>
    </location>
</feature>
<dbReference type="SUPFAM" id="SSF109998">
    <property type="entry name" value="Triger factor/SurA peptide-binding domain-like"/>
    <property type="match status" value="1"/>
</dbReference>
<dbReference type="GO" id="GO:0003755">
    <property type="term" value="F:peptidyl-prolyl cis-trans isomerase activity"/>
    <property type="evidence" value="ECO:0007669"/>
    <property type="project" value="UniProtKB-KW"/>
</dbReference>
<dbReference type="InterPro" id="IPR015391">
    <property type="entry name" value="SurA_N"/>
</dbReference>
<sequence>VVPFTTFLFCLGLSVPVLAATLDRVVAKVNSEIITLSSVEGRAAVILNQIKASGSSDKRPTENELMKQTLDAIIDEKLQIQEAKKIGMEVDEETTLKALDDIYKNNNITAEQFKAMLISEGRDLESYKNIVQDQILASQIIKMEVGSGAAVSEGDIRQY</sequence>
<dbReference type="Pfam" id="PF09312">
    <property type="entry name" value="SurA_N"/>
    <property type="match status" value="1"/>
</dbReference>
<dbReference type="PANTHER" id="PTHR47637:SF1">
    <property type="entry name" value="CHAPERONE SURA"/>
    <property type="match status" value="1"/>
</dbReference>
<dbReference type="InterPro" id="IPR050280">
    <property type="entry name" value="OMP_Chaperone_SurA"/>
</dbReference>
<dbReference type="AlphaFoldDB" id="A0A383EFT8"/>
<dbReference type="InterPro" id="IPR027304">
    <property type="entry name" value="Trigger_fact/SurA_dom_sf"/>
</dbReference>
<feature type="domain" description="SurA N-terminal" evidence="3">
    <location>
        <begin position="22"/>
        <end position="140"/>
    </location>
</feature>
<feature type="non-terminal residue" evidence="4">
    <location>
        <position position="1"/>
    </location>
</feature>
<dbReference type="Gene3D" id="1.10.4030.10">
    <property type="entry name" value="Porin chaperone SurA, peptide-binding domain"/>
    <property type="match status" value="1"/>
</dbReference>
<evidence type="ECO:0000256" key="1">
    <source>
        <dbReference type="ARBA" id="ARBA00022729"/>
    </source>
</evidence>
<evidence type="ECO:0000256" key="2">
    <source>
        <dbReference type="ARBA" id="ARBA00023110"/>
    </source>
</evidence>
<proteinExistence type="predicted"/>
<dbReference type="PANTHER" id="PTHR47637">
    <property type="entry name" value="CHAPERONE SURA"/>
    <property type="match status" value="1"/>
</dbReference>
<keyword evidence="1" id="KW-0732">Signal</keyword>
<name>A0A383EFT8_9ZZZZ</name>
<protein>
    <recommendedName>
        <fullName evidence="3">SurA N-terminal domain-containing protein</fullName>
    </recommendedName>
</protein>
<reference evidence="4" key="1">
    <citation type="submission" date="2018-05" db="EMBL/GenBank/DDBJ databases">
        <authorList>
            <person name="Lanie J.A."/>
            <person name="Ng W.-L."/>
            <person name="Kazmierczak K.M."/>
            <person name="Andrzejewski T.M."/>
            <person name="Davidsen T.M."/>
            <person name="Wayne K.J."/>
            <person name="Tettelin H."/>
            <person name="Glass J.I."/>
            <person name="Rusch D."/>
            <person name="Podicherti R."/>
            <person name="Tsui H.-C.T."/>
            <person name="Winkler M.E."/>
        </authorList>
    </citation>
    <scope>NUCLEOTIDE SEQUENCE</scope>
</reference>
<dbReference type="EMBL" id="UINC01225575">
    <property type="protein sequence ID" value="SVE55707.1"/>
    <property type="molecule type" value="Genomic_DNA"/>
</dbReference>
<evidence type="ECO:0000259" key="3">
    <source>
        <dbReference type="Pfam" id="PF09312"/>
    </source>
</evidence>
<gene>
    <name evidence="4" type="ORF">METZ01_LOCUS508561</name>
</gene>
<keyword evidence="2" id="KW-0697">Rotamase</keyword>
<organism evidence="4">
    <name type="scientific">marine metagenome</name>
    <dbReference type="NCBI Taxonomy" id="408172"/>
    <lineage>
        <taxon>unclassified sequences</taxon>
        <taxon>metagenomes</taxon>
        <taxon>ecological metagenomes</taxon>
    </lineage>
</organism>
<evidence type="ECO:0000313" key="4">
    <source>
        <dbReference type="EMBL" id="SVE55707.1"/>
    </source>
</evidence>